<gene>
    <name evidence="12" type="ORF">DNU06_10865</name>
</gene>
<dbReference type="GO" id="GO:0005524">
    <property type="term" value="F:ATP binding"/>
    <property type="evidence" value="ECO:0007669"/>
    <property type="project" value="UniProtKB-KW"/>
</dbReference>
<evidence type="ECO:0000313" key="12">
    <source>
        <dbReference type="EMBL" id="PZE16753.1"/>
    </source>
</evidence>
<accession>A0A2W1NCE2</accession>
<dbReference type="PANTHER" id="PTHR47959">
    <property type="entry name" value="ATP-DEPENDENT RNA HELICASE RHLE-RELATED"/>
    <property type="match status" value="1"/>
</dbReference>
<dbReference type="PROSITE" id="PS51194">
    <property type="entry name" value="HELICASE_CTER"/>
    <property type="match status" value="1"/>
</dbReference>
<feature type="compositionally biased region" description="Basic residues" evidence="8">
    <location>
        <begin position="390"/>
        <end position="408"/>
    </location>
</feature>
<dbReference type="RefSeq" id="WP_111063362.1">
    <property type="nucleotide sequence ID" value="NZ_JBHUCU010000007.1"/>
</dbReference>
<dbReference type="GO" id="GO:0003724">
    <property type="term" value="F:RNA helicase activity"/>
    <property type="evidence" value="ECO:0007669"/>
    <property type="project" value="InterPro"/>
</dbReference>
<dbReference type="InterPro" id="IPR014001">
    <property type="entry name" value="Helicase_ATP-bd"/>
</dbReference>
<keyword evidence="4 7" id="KW-0067">ATP-binding</keyword>
<dbReference type="InterPro" id="IPR014014">
    <property type="entry name" value="RNA_helicase_DEAD_Q_motif"/>
</dbReference>
<dbReference type="Proteomes" id="UP000249248">
    <property type="component" value="Unassembled WGS sequence"/>
</dbReference>
<dbReference type="Pfam" id="PF00271">
    <property type="entry name" value="Helicase_C"/>
    <property type="match status" value="1"/>
</dbReference>
<organism evidence="12 13">
    <name type="scientific">Putridiphycobacter roseus</name>
    <dbReference type="NCBI Taxonomy" id="2219161"/>
    <lineage>
        <taxon>Bacteria</taxon>
        <taxon>Pseudomonadati</taxon>
        <taxon>Bacteroidota</taxon>
        <taxon>Flavobacteriia</taxon>
        <taxon>Flavobacteriales</taxon>
        <taxon>Crocinitomicaceae</taxon>
        <taxon>Putridiphycobacter</taxon>
    </lineage>
</organism>
<dbReference type="EMBL" id="QKSB01000006">
    <property type="protein sequence ID" value="PZE16753.1"/>
    <property type="molecule type" value="Genomic_DNA"/>
</dbReference>
<evidence type="ECO:0000256" key="7">
    <source>
        <dbReference type="RuleBase" id="RU000492"/>
    </source>
</evidence>
<evidence type="ECO:0000313" key="13">
    <source>
        <dbReference type="Proteomes" id="UP000249248"/>
    </source>
</evidence>
<dbReference type="InterPro" id="IPR011545">
    <property type="entry name" value="DEAD/DEAH_box_helicase_dom"/>
</dbReference>
<dbReference type="PROSITE" id="PS00039">
    <property type="entry name" value="DEAD_ATP_HELICASE"/>
    <property type="match status" value="1"/>
</dbReference>
<evidence type="ECO:0000256" key="1">
    <source>
        <dbReference type="ARBA" id="ARBA00022741"/>
    </source>
</evidence>
<dbReference type="Gene3D" id="3.40.50.300">
    <property type="entry name" value="P-loop containing nucleotide triphosphate hydrolases"/>
    <property type="match status" value="2"/>
</dbReference>
<evidence type="ECO:0000259" key="10">
    <source>
        <dbReference type="PROSITE" id="PS51194"/>
    </source>
</evidence>
<protein>
    <submittedName>
        <fullName evidence="12">ATP-dependent helicase</fullName>
    </submittedName>
</protein>
<comment type="similarity">
    <text evidence="5 7">Belongs to the DEAD box helicase family.</text>
</comment>
<sequence length="415" mass="46500">MKFTELNLKPALIEALDYMGFETATPIQEKAIPMVLDNKDLIACAQTGTGKTAAFVLPILNKLIGKKDTSIDTLVIVPTRELAIQIEQQIQGLSYFISVGSKAIYGGGGGKDWSEEKEALTVGTDIIVATPGKLISHLKLGYVNFKNVKHLVLDEADRMLDMGFIDDLQKIISFLPKTHQTLLFSATMPKSINLLAQKILNNPEEIRLSISKPAAGVTQSVYLTFDNQKNKVLQYILEERKDFESIIIFTSSKLKVSEIVKDLRRGGIPATGISSNLEQDKREEVLRGFRSRRIRILVATDVMSRGIDIKEINMVINYDVPHDAEDYVHRVGRTARANTTGEAITLINQKDMHRFRKIEALIEMEIPKMQPPAEIGEGPKWEAKGSGNSRPKHKHSNNKKRNFKKKPNQKPSDKQ</sequence>
<dbReference type="CDD" id="cd18787">
    <property type="entry name" value="SF2_C_DEAD"/>
    <property type="match status" value="1"/>
</dbReference>
<dbReference type="AlphaFoldDB" id="A0A2W1NCE2"/>
<dbReference type="OrthoDB" id="9785240at2"/>
<keyword evidence="13" id="KW-1185">Reference proteome</keyword>
<dbReference type="InterPro" id="IPR000629">
    <property type="entry name" value="RNA-helicase_DEAD-box_CS"/>
</dbReference>
<feature type="domain" description="Helicase ATP-binding" evidence="9">
    <location>
        <begin position="32"/>
        <end position="206"/>
    </location>
</feature>
<keyword evidence="2 7" id="KW-0378">Hydrolase</keyword>
<evidence type="ECO:0000259" key="9">
    <source>
        <dbReference type="PROSITE" id="PS51192"/>
    </source>
</evidence>
<keyword evidence="3 7" id="KW-0347">Helicase</keyword>
<dbReference type="InterPro" id="IPR001650">
    <property type="entry name" value="Helicase_C-like"/>
</dbReference>
<dbReference type="PROSITE" id="PS51195">
    <property type="entry name" value="Q_MOTIF"/>
    <property type="match status" value="1"/>
</dbReference>
<dbReference type="SMART" id="SM00490">
    <property type="entry name" value="HELICc"/>
    <property type="match status" value="1"/>
</dbReference>
<evidence type="ECO:0000256" key="4">
    <source>
        <dbReference type="ARBA" id="ARBA00022840"/>
    </source>
</evidence>
<dbReference type="InterPro" id="IPR044742">
    <property type="entry name" value="DEAD/DEAH_RhlB"/>
</dbReference>
<evidence type="ECO:0000259" key="11">
    <source>
        <dbReference type="PROSITE" id="PS51195"/>
    </source>
</evidence>
<evidence type="ECO:0000256" key="5">
    <source>
        <dbReference type="ARBA" id="ARBA00038437"/>
    </source>
</evidence>
<dbReference type="GO" id="GO:0003676">
    <property type="term" value="F:nucleic acid binding"/>
    <property type="evidence" value="ECO:0007669"/>
    <property type="project" value="InterPro"/>
</dbReference>
<evidence type="ECO:0000256" key="8">
    <source>
        <dbReference type="SAM" id="MobiDB-lite"/>
    </source>
</evidence>
<dbReference type="PROSITE" id="PS51192">
    <property type="entry name" value="HELICASE_ATP_BIND_1"/>
    <property type="match status" value="1"/>
</dbReference>
<evidence type="ECO:0000256" key="6">
    <source>
        <dbReference type="PROSITE-ProRule" id="PRU00552"/>
    </source>
</evidence>
<dbReference type="Pfam" id="PF00270">
    <property type="entry name" value="DEAD"/>
    <property type="match status" value="1"/>
</dbReference>
<proteinExistence type="inferred from homology"/>
<dbReference type="PANTHER" id="PTHR47959:SF13">
    <property type="entry name" value="ATP-DEPENDENT RNA HELICASE RHLE"/>
    <property type="match status" value="1"/>
</dbReference>
<dbReference type="SMART" id="SM00487">
    <property type="entry name" value="DEXDc"/>
    <property type="match status" value="1"/>
</dbReference>
<reference evidence="12 13" key="1">
    <citation type="submission" date="2018-06" db="EMBL/GenBank/DDBJ databases">
        <title>The draft genome sequence of Crocinitomix sp. SM1701.</title>
        <authorList>
            <person name="Zhang X."/>
        </authorList>
    </citation>
    <scope>NUCLEOTIDE SEQUENCE [LARGE SCALE GENOMIC DNA]</scope>
    <source>
        <strain evidence="12 13">SM1701</strain>
    </source>
</reference>
<evidence type="ECO:0000256" key="2">
    <source>
        <dbReference type="ARBA" id="ARBA00022801"/>
    </source>
</evidence>
<dbReference type="InterPro" id="IPR027417">
    <property type="entry name" value="P-loop_NTPase"/>
</dbReference>
<feature type="domain" description="Helicase C-terminal" evidence="10">
    <location>
        <begin position="231"/>
        <end position="377"/>
    </location>
</feature>
<feature type="region of interest" description="Disordered" evidence="8">
    <location>
        <begin position="369"/>
        <end position="415"/>
    </location>
</feature>
<name>A0A2W1NCE2_9FLAO</name>
<keyword evidence="1 7" id="KW-0547">Nucleotide-binding</keyword>
<dbReference type="CDD" id="cd00268">
    <property type="entry name" value="DEADc"/>
    <property type="match status" value="1"/>
</dbReference>
<comment type="caution">
    <text evidence="12">The sequence shown here is derived from an EMBL/GenBank/DDBJ whole genome shotgun (WGS) entry which is preliminary data.</text>
</comment>
<dbReference type="GO" id="GO:0016787">
    <property type="term" value="F:hydrolase activity"/>
    <property type="evidence" value="ECO:0007669"/>
    <property type="project" value="UniProtKB-KW"/>
</dbReference>
<dbReference type="GO" id="GO:0005829">
    <property type="term" value="C:cytosol"/>
    <property type="evidence" value="ECO:0007669"/>
    <property type="project" value="TreeGrafter"/>
</dbReference>
<dbReference type="SUPFAM" id="SSF52540">
    <property type="entry name" value="P-loop containing nucleoside triphosphate hydrolases"/>
    <property type="match status" value="1"/>
</dbReference>
<dbReference type="InterPro" id="IPR050079">
    <property type="entry name" value="DEAD_box_RNA_helicase"/>
</dbReference>
<evidence type="ECO:0000256" key="3">
    <source>
        <dbReference type="ARBA" id="ARBA00022806"/>
    </source>
</evidence>
<feature type="short sequence motif" description="Q motif" evidence="6">
    <location>
        <begin position="1"/>
        <end position="29"/>
    </location>
</feature>
<feature type="domain" description="DEAD-box RNA helicase Q" evidence="11">
    <location>
        <begin position="1"/>
        <end position="29"/>
    </location>
</feature>